<dbReference type="OrthoDB" id="8781634at2"/>
<evidence type="ECO:0000256" key="1">
    <source>
        <dbReference type="ARBA" id="ARBA00008857"/>
    </source>
</evidence>
<comment type="similarity">
    <text evidence="1">Belongs to the 'phage' integrase family.</text>
</comment>
<name>A0A2X2BPK7_PROMI</name>
<dbReference type="Gene3D" id="1.10.443.10">
    <property type="entry name" value="Intergrase catalytic core"/>
    <property type="match status" value="1"/>
</dbReference>
<sequence>MGRSRSAKNKGLPPNLYLRKGIYYYRDVRTKKEFSVGSNKSLAITEAIQANLAIYKPKEPLVDRINNVHCVTLHEWLDTYRGKVNSRGLKEKTLYDYESRIKLIKLHFNDCPIENVTPRDVATFISEYPKKAMAKLLRSTMLDAFNEAIADGVIKENPVSVTKPPKTSVQRSRLSLEEFKYALEHTNDKYRYMFLLAILTAQRISDVINMKWDDIKNDRLYVTQLKTGSKVAIPLSLRLESIGYSIKDVLNLMNRSSDKICGNTTAKTLRGKFIEALPKHIENKPTFHEIRSLSARLYEEEKSAEFAKKILGHKSMRMTDKYLDDRGNGYVEL</sequence>
<dbReference type="Pfam" id="PF09003">
    <property type="entry name" value="Arm-DNA-bind_1"/>
    <property type="match status" value="1"/>
</dbReference>
<dbReference type="InterPro" id="IPR016177">
    <property type="entry name" value="DNA-bd_dom_sf"/>
</dbReference>
<evidence type="ECO:0000313" key="9">
    <source>
        <dbReference type="Proteomes" id="UP000251485"/>
    </source>
</evidence>
<evidence type="ECO:0000256" key="2">
    <source>
        <dbReference type="ARBA" id="ARBA00022908"/>
    </source>
</evidence>
<dbReference type="PANTHER" id="PTHR30349">
    <property type="entry name" value="PHAGE INTEGRASE-RELATED"/>
    <property type="match status" value="1"/>
</dbReference>
<keyword evidence="2" id="KW-0229">DNA integration</keyword>
<keyword evidence="4" id="KW-0233">DNA recombination</keyword>
<organism evidence="8 9">
    <name type="scientific">Proteus mirabilis</name>
    <dbReference type="NCBI Taxonomy" id="584"/>
    <lineage>
        <taxon>Bacteria</taxon>
        <taxon>Pseudomonadati</taxon>
        <taxon>Pseudomonadota</taxon>
        <taxon>Gammaproteobacteria</taxon>
        <taxon>Enterobacterales</taxon>
        <taxon>Morganellaceae</taxon>
        <taxon>Proteus</taxon>
    </lineage>
</organism>
<dbReference type="GO" id="GO:0006310">
    <property type="term" value="P:DNA recombination"/>
    <property type="evidence" value="ECO:0007669"/>
    <property type="project" value="UniProtKB-KW"/>
</dbReference>
<dbReference type="Proteomes" id="UP000251485">
    <property type="component" value="Unassembled WGS sequence"/>
</dbReference>
<evidence type="ECO:0000259" key="7">
    <source>
        <dbReference type="PROSITE" id="PS51900"/>
    </source>
</evidence>
<dbReference type="Gene3D" id="1.10.150.130">
    <property type="match status" value="1"/>
</dbReference>
<protein>
    <submittedName>
        <fullName evidence="8">Integrase</fullName>
    </submittedName>
</protein>
<evidence type="ECO:0000256" key="4">
    <source>
        <dbReference type="ARBA" id="ARBA00023172"/>
    </source>
</evidence>
<dbReference type="RefSeq" id="WP_026090525.1">
    <property type="nucleotide sequence ID" value="NZ_BGMB01000003.1"/>
</dbReference>
<dbReference type="InterPro" id="IPR010998">
    <property type="entry name" value="Integrase_recombinase_N"/>
</dbReference>
<dbReference type="InterPro" id="IPR002104">
    <property type="entry name" value="Integrase_catalytic"/>
</dbReference>
<feature type="domain" description="Tyr recombinase" evidence="6">
    <location>
        <begin position="169"/>
        <end position="333"/>
    </location>
</feature>
<reference evidence="8 9" key="1">
    <citation type="submission" date="2018-06" db="EMBL/GenBank/DDBJ databases">
        <authorList>
            <consortium name="Pathogen Informatics"/>
            <person name="Doyle S."/>
        </authorList>
    </citation>
    <scope>NUCLEOTIDE SEQUENCE [LARGE SCALE GENOMIC DNA]</scope>
    <source>
        <strain evidence="8 9">NCTC10975</strain>
    </source>
</reference>
<dbReference type="Pfam" id="PF14659">
    <property type="entry name" value="Phage_int_SAM_3"/>
    <property type="match status" value="1"/>
</dbReference>
<dbReference type="SUPFAM" id="SSF56349">
    <property type="entry name" value="DNA breaking-rejoining enzymes"/>
    <property type="match status" value="1"/>
</dbReference>
<evidence type="ECO:0000259" key="6">
    <source>
        <dbReference type="PROSITE" id="PS51898"/>
    </source>
</evidence>
<dbReference type="InterPro" id="IPR044068">
    <property type="entry name" value="CB"/>
</dbReference>
<dbReference type="InterPro" id="IPR050090">
    <property type="entry name" value="Tyrosine_recombinase_XerCD"/>
</dbReference>
<dbReference type="InterPro" id="IPR015094">
    <property type="entry name" value="Integrase_lambda-typ_DNA-bd_N"/>
</dbReference>
<dbReference type="AlphaFoldDB" id="A0A2X2BPK7"/>
<dbReference type="Gene3D" id="3.30.160.60">
    <property type="entry name" value="Classic Zinc Finger"/>
    <property type="match status" value="1"/>
</dbReference>
<evidence type="ECO:0000313" key="8">
    <source>
        <dbReference type="EMBL" id="SPY96803.1"/>
    </source>
</evidence>
<dbReference type="PANTHER" id="PTHR30349:SF64">
    <property type="entry name" value="PROPHAGE INTEGRASE INTD-RELATED"/>
    <property type="match status" value="1"/>
</dbReference>
<keyword evidence="3 5" id="KW-0238">DNA-binding</keyword>
<dbReference type="SUPFAM" id="SSF54171">
    <property type="entry name" value="DNA-binding domain"/>
    <property type="match status" value="1"/>
</dbReference>
<dbReference type="EMBL" id="UAUE01000020">
    <property type="protein sequence ID" value="SPY96803.1"/>
    <property type="molecule type" value="Genomic_DNA"/>
</dbReference>
<dbReference type="Pfam" id="PF00589">
    <property type="entry name" value="Phage_integrase"/>
    <property type="match status" value="1"/>
</dbReference>
<feature type="domain" description="Core-binding (CB)" evidence="7">
    <location>
        <begin position="71"/>
        <end position="149"/>
    </location>
</feature>
<dbReference type="GO" id="GO:0008907">
    <property type="term" value="F:integrase activity"/>
    <property type="evidence" value="ECO:0007669"/>
    <property type="project" value="InterPro"/>
</dbReference>
<dbReference type="InterPro" id="IPR013762">
    <property type="entry name" value="Integrase-like_cat_sf"/>
</dbReference>
<accession>A0A2X2BPK7</accession>
<evidence type="ECO:0000256" key="3">
    <source>
        <dbReference type="ARBA" id="ARBA00023125"/>
    </source>
</evidence>
<dbReference type="InterPro" id="IPR004107">
    <property type="entry name" value="Integrase_SAM-like_N"/>
</dbReference>
<gene>
    <name evidence="8" type="ORF">NCTC10975_02541</name>
</gene>
<evidence type="ECO:0000256" key="5">
    <source>
        <dbReference type="PROSITE-ProRule" id="PRU01248"/>
    </source>
</evidence>
<dbReference type="PROSITE" id="PS51900">
    <property type="entry name" value="CB"/>
    <property type="match status" value="1"/>
</dbReference>
<dbReference type="GO" id="GO:0003677">
    <property type="term" value="F:DNA binding"/>
    <property type="evidence" value="ECO:0007669"/>
    <property type="project" value="UniProtKB-UniRule"/>
</dbReference>
<dbReference type="InterPro" id="IPR011010">
    <property type="entry name" value="DNA_brk_join_enz"/>
</dbReference>
<dbReference type="PROSITE" id="PS51898">
    <property type="entry name" value="TYR_RECOMBINASE"/>
    <property type="match status" value="1"/>
</dbReference>
<proteinExistence type="inferred from homology"/>